<dbReference type="AlphaFoldDB" id="A0A448XN13"/>
<sequence>MIEVQEELTAVKLREAESVLRLKELRRRVEELDGLWQVDILNLSVKLGSQSRSN</sequence>
<name>A0A448XN13_9PLAT</name>
<reference evidence="1" key="1">
    <citation type="submission" date="2018-11" db="EMBL/GenBank/DDBJ databases">
        <authorList>
            <consortium name="Pathogen Informatics"/>
        </authorList>
    </citation>
    <scope>NUCLEOTIDE SEQUENCE</scope>
</reference>
<evidence type="ECO:0000313" key="1">
    <source>
        <dbReference type="EMBL" id="VEL40688.1"/>
    </source>
</evidence>
<protein>
    <submittedName>
        <fullName evidence="1">Uncharacterized protein</fullName>
    </submittedName>
</protein>
<comment type="caution">
    <text evidence="1">The sequence shown here is derived from an EMBL/GenBank/DDBJ whole genome shotgun (WGS) entry which is preliminary data.</text>
</comment>
<evidence type="ECO:0000313" key="2">
    <source>
        <dbReference type="Proteomes" id="UP000784294"/>
    </source>
</evidence>
<keyword evidence="2" id="KW-1185">Reference proteome</keyword>
<dbReference type="EMBL" id="CAAALY010265998">
    <property type="protein sequence ID" value="VEL40688.1"/>
    <property type="molecule type" value="Genomic_DNA"/>
</dbReference>
<proteinExistence type="predicted"/>
<organism evidence="1 2">
    <name type="scientific">Protopolystoma xenopodis</name>
    <dbReference type="NCBI Taxonomy" id="117903"/>
    <lineage>
        <taxon>Eukaryota</taxon>
        <taxon>Metazoa</taxon>
        <taxon>Spiralia</taxon>
        <taxon>Lophotrochozoa</taxon>
        <taxon>Platyhelminthes</taxon>
        <taxon>Monogenea</taxon>
        <taxon>Polyopisthocotylea</taxon>
        <taxon>Polystomatidea</taxon>
        <taxon>Polystomatidae</taxon>
        <taxon>Protopolystoma</taxon>
    </lineage>
</organism>
<dbReference type="Proteomes" id="UP000784294">
    <property type="component" value="Unassembled WGS sequence"/>
</dbReference>
<gene>
    <name evidence="1" type="ORF">PXEA_LOCUS34128</name>
</gene>
<accession>A0A448XN13</accession>